<dbReference type="GO" id="GO:0070628">
    <property type="term" value="F:proteasome binding"/>
    <property type="evidence" value="ECO:0007669"/>
    <property type="project" value="TreeGrafter"/>
</dbReference>
<dbReference type="InterPro" id="IPR032368">
    <property type="entry name" value="RPN13_DEUBAD"/>
</dbReference>
<dbReference type="PROSITE" id="PS51917">
    <property type="entry name" value="PRU"/>
    <property type="match status" value="1"/>
</dbReference>
<name>A0AA38FK19_TAXCH</name>
<dbReference type="GO" id="GO:0061133">
    <property type="term" value="F:endopeptidase activator activity"/>
    <property type="evidence" value="ECO:0007669"/>
    <property type="project" value="TreeGrafter"/>
</dbReference>
<keyword evidence="9" id="KW-1185">Reference proteome</keyword>
<dbReference type="FunFam" id="1.10.2020.20:FF:000002">
    <property type="entry name" value="26S proteasome regulatory subunit RPN13"/>
    <property type="match status" value="1"/>
</dbReference>
<proteinExistence type="predicted"/>
<keyword evidence="5" id="KW-0539">Nucleus</keyword>
<feature type="domain" description="DEUBAD" evidence="6">
    <location>
        <begin position="202"/>
        <end position="305"/>
    </location>
</feature>
<evidence type="ECO:0000256" key="4">
    <source>
        <dbReference type="ARBA" id="ARBA00022942"/>
    </source>
</evidence>
<keyword evidence="4" id="KW-0647">Proteasome</keyword>
<evidence type="ECO:0000313" key="9">
    <source>
        <dbReference type="Proteomes" id="UP000824469"/>
    </source>
</evidence>
<evidence type="ECO:0000256" key="1">
    <source>
        <dbReference type="ARBA" id="ARBA00004123"/>
    </source>
</evidence>
<dbReference type="InterPro" id="IPR044867">
    <property type="entry name" value="DEUBAD_dom"/>
</dbReference>
<dbReference type="InterPro" id="IPR038633">
    <property type="entry name" value="Rpn13/ADRM1_Pru_sf"/>
</dbReference>
<sequence length="395" mass="43916">LGGMTASSVVEVPLSVQEVMLEFRAGKMIMEGTRVMPDARKGLVRVAKGDEGLLHLQWLDRTTNVAELDQIIFPDEAVFEKVQEASGRVYILKFKEDDRKFFFWMQEPKADGDSQICNSVNYFINHPIEEVDEGETSTALQMSEASDGAIGIEVSSRDSNVEPYLVSKDALAGNVNPSSGLVQLSDLQRILTNLGQSDVSLAGAQDTGPSLGDILKPELVLPMVEHFPLEDQLTSYLPEGIWTREAFVELLQSSQFRQQVEAFNHVLRTGQIDLSQFGIDPRKYNFTVASFLEALDDAVAKNPETSSTVDSLAVIFTGNKAKRTMKTLIVTLTKKVLDKIQWMKVISIKDQYFLRILFLVPPSSPLSLVLSGTFIRMRVGTILSVCLLFVHSFVF</sequence>
<comment type="subcellular location">
    <subcellularLocation>
        <location evidence="2">Cytoplasm</location>
    </subcellularLocation>
    <subcellularLocation>
        <location evidence="1">Nucleus</location>
    </subcellularLocation>
</comment>
<dbReference type="AlphaFoldDB" id="A0AA38FK19"/>
<protein>
    <recommendedName>
        <fullName evidence="10">Regulatory particle non-ATPase 13</fullName>
    </recommendedName>
</protein>
<dbReference type="Pfam" id="PF04683">
    <property type="entry name" value="Rpn13_ADRM1_Pru"/>
    <property type="match status" value="1"/>
</dbReference>
<dbReference type="Gene3D" id="1.10.2020.20">
    <property type="match status" value="1"/>
</dbReference>
<organism evidence="8 9">
    <name type="scientific">Taxus chinensis</name>
    <name type="common">Chinese yew</name>
    <name type="synonym">Taxus wallichiana var. chinensis</name>
    <dbReference type="NCBI Taxonomy" id="29808"/>
    <lineage>
        <taxon>Eukaryota</taxon>
        <taxon>Viridiplantae</taxon>
        <taxon>Streptophyta</taxon>
        <taxon>Embryophyta</taxon>
        <taxon>Tracheophyta</taxon>
        <taxon>Spermatophyta</taxon>
        <taxon>Pinopsida</taxon>
        <taxon>Pinidae</taxon>
        <taxon>Conifers II</taxon>
        <taxon>Cupressales</taxon>
        <taxon>Taxaceae</taxon>
        <taxon>Taxus</taxon>
    </lineage>
</organism>
<evidence type="ECO:0000256" key="3">
    <source>
        <dbReference type="ARBA" id="ARBA00022490"/>
    </source>
</evidence>
<dbReference type="Proteomes" id="UP000824469">
    <property type="component" value="Unassembled WGS sequence"/>
</dbReference>
<gene>
    <name evidence="8" type="ORF">KI387_009725</name>
</gene>
<feature type="domain" description="Pru" evidence="7">
    <location>
        <begin position="15"/>
        <end position="127"/>
    </location>
</feature>
<dbReference type="GO" id="GO:0008541">
    <property type="term" value="C:proteasome regulatory particle, lid subcomplex"/>
    <property type="evidence" value="ECO:0007669"/>
    <property type="project" value="TreeGrafter"/>
</dbReference>
<accession>A0AA38FK19</accession>
<reference evidence="8 9" key="1">
    <citation type="journal article" date="2021" name="Nat. Plants">
        <title>The Taxus genome provides insights into paclitaxel biosynthesis.</title>
        <authorList>
            <person name="Xiong X."/>
            <person name="Gou J."/>
            <person name="Liao Q."/>
            <person name="Li Y."/>
            <person name="Zhou Q."/>
            <person name="Bi G."/>
            <person name="Li C."/>
            <person name="Du R."/>
            <person name="Wang X."/>
            <person name="Sun T."/>
            <person name="Guo L."/>
            <person name="Liang H."/>
            <person name="Lu P."/>
            <person name="Wu Y."/>
            <person name="Zhang Z."/>
            <person name="Ro D.K."/>
            <person name="Shang Y."/>
            <person name="Huang S."/>
            <person name="Yan J."/>
        </authorList>
    </citation>
    <scope>NUCLEOTIDE SEQUENCE [LARGE SCALE GENOMIC DNA]</scope>
    <source>
        <strain evidence="8">Ta-2019</strain>
    </source>
</reference>
<dbReference type="InterPro" id="IPR038108">
    <property type="entry name" value="RPN13_DEUBAD_sf"/>
</dbReference>
<dbReference type="Pfam" id="PF16550">
    <property type="entry name" value="RPN13_C"/>
    <property type="match status" value="1"/>
</dbReference>
<dbReference type="GO" id="GO:0005634">
    <property type="term" value="C:nucleus"/>
    <property type="evidence" value="ECO:0007669"/>
    <property type="project" value="UniProtKB-SubCell"/>
</dbReference>
<dbReference type="InterPro" id="IPR044868">
    <property type="entry name" value="Rpn13/ADRM1_Pru"/>
</dbReference>
<comment type="caution">
    <text evidence="8">The sequence shown here is derived from an EMBL/GenBank/DDBJ whole genome shotgun (WGS) entry which is preliminary data.</text>
</comment>
<dbReference type="FunFam" id="2.30.29.70:FF:000001">
    <property type="entry name" value="Proteasomal ubiquitin receptor ADRM1"/>
    <property type="match status" value="1"/>
</dbReference>
<evidence type="ECO:0000259" key="7">
    <source>
        <dbReference type="PROSITE" id="PS51917"/>
    </source>
</evidence>
<dbReference type="PROSITE" id="PS51916">
    <property type="entry name" value="DEUBAD"/>
    <property type="match status" value="1"/>
</dbReference>
<dbReference type="GO" id="GO:0005737">
    <property type="term" value="C:cytoplasm"/>
    <property type="evidence" value="ECO:0007669"/>
    <property type="project" value="UniProtKB-SubCell"/>
</dbReference>
<dbReference type="PANTHER" id="PTHR12225:SF0">
    <property type="entry name" value="PROTEASOMAL UBIQUITIN RECEPTOR ADRM1"/>
    <property type="match status" value="1"/>
</dbReference>
<evidence type="ECO:0000313" key="8">
    <source>
        <dbReference type="EMBL" id="KAH9305321.1"/>
    </source>
</evidence>
<dbReference type="EMBL" id="JAHRHJ020000008">
    <property type="protein sequence ID" value="KAH9305321.1"/>
    <property type="molecule type" value="Genomic_DNA"/>
</dbReference>
<dbReference type="Gene3D" id="2.30.29.70">
    <property type="entry name" value="Proteasomal ubiquitin receptor Rpn13/ADRM1"/>
    <property type="match status" value="1"/>
</dbReference>
<keyword evidence="3" id="KW-0963">Cytoplasm</keyword>
<feature type="non-terminal residue" evidence="8">
    <location>
        <position position="1"/>
    </location>
</feature>
<dbReference type="InterPro" id="IPR006773">
    <property type="entry name" value="Rpn13/ADRM1"/>
</dbReference>
<dbReference type="OMA" id="SNQRHFF"/>
<dbReference type="PANTHER" id="PTHR12225">
    <property type="entry name" value="ADHESION REGULATING MOLECULE 1 110 KDA CELL MEMBRANE GLYCOPROTEIN"/>
    <property type="match status" value="1"/>
</dbReference>
<dbReference type="CDD" id="cd13314">
    <property type="entry name" value="PH_Rpn13"/>
    <property type="match status" value="1"/>
</dbReference>
<evidence type="ECO:0008006" key="10">
    <source>
        <dbReference type="Google" id="ProtNLM"/>
    </source>
</evidence>
<evidence type="ECO:0000259" key="6">
    <source>
        <dbReference type="PROSITE" id="PS51916"/>
    </source>
</evidence>
<evidence type="ECO:0000256" key="5">
    <source>
        <dbReference type="ARBA" id="ARBA00023242"/>
    </source>
</evidence>
<evidence type="ECO:0000256" key="2">
    <source>
        <dbReference type="ARBA" id="ARBA00004496"/>
    </source>
</evidence>